<feature type="transmembrane region" description="Helical" evidence="1">
    <location>
        <begin position="56"/>
        <end position="74"/>
    </location>
</feature>
<feature type="transmembrane region" description="Helical" evidence="1">
    <location>
        <begin position="23"/>
        <end position="44"/>
    </location>
</feature>
<dbReference type="InterPro" id="IPR010266">
    <property type="entry name" value="NnrS"/>
</dbReference>
<accession>A0A3L7DT15</accession>
<dbReference type="Pfam" id="PF05940">
    <property type="entry name" value="NnrS"/>
    <property type="match status" value="1"/>
</dbReference>
<protein>
    <submittedName>
        <fullName evidence="2">NnrS family protein</fullName>
    </submittedName>
</protein>
<dbReference type="EMBL" id="QRAN01000021">
    <property type="protein sequence ID" value="RLQ20688.1"/>
    <property type="molecule type" value="Genomic_DNA"/>
</dbReference>
<keyword evidence="1" id="KW-0812">Transmembrane</keyword>
<feature type="transmembrane region" description="Helical" evidence="1">
    <location>
        <begin position="133"/>
        <end position="154"/>
    </location>
</feature>
<keyword evidence="3" id="KW-1185">Reference proteome</keyword>
<evidence type="ECO:0000313" key="3">
    <source>
        <dbReference type="Proteomes" id="UP000265509"/>
    </source>
</evidence>
<feature type="transmembrane region" description="Helical" evidence="1">
    <location>
        <begin position="160"/>
        <end position="182"/>
    </location>
</feature>
<feature type="transmembrane region" description="Helical" evidence="1">
    <location>
        <begin position="350"/>
        <end position="369"/>
    </location>
</feature>
<feature type="transmembrane region" description="Helical" evidence="1">
    <location>
        <begin position="322"/>
        <end position="344"/>
    </location>
</feature>
<dbReference type="Proteomes" id="UP000265509">
    <property type="component" value="Unassembled WGS sequence"/>
</dbReference>
<evidence type="ECO:0000313" key="2">
    <source>
        <dbReference type="EMBL" id="RLQ20688.1"/>
    </source>
</evidence>
<feature type="transmembrane region" description="Helical" evidence="1">
    <location>
        <begin position="203"/>
        <end position="221"/>
    </location>
</feature>
<feature type="transmembrane region" description="Helical" evidence="1">
    <location>
        <begin position="227"/>
        <end position="244"/>
    </location>
</feature>
<feature type="transmembrane region" description="Helical" evidence="1">
    <location>
        <begin position="102"/>
        <end position="121"/>
    </location>
</feature>
<feature type="transmembrane region" description="Helical" evidence="1">
    <location>
        <begin position="289"/>
        <end position="310"/>
    </location>
</feature>
<name>A0A3L7DT15_9GAMM</name>
<sequence length="385" mass="41255">MKASPFAAFPAITLRGRHASQRFFFPAAALFAALGPWLLLGIYLPGMPAVDIATHARGMLFGYVGALIAGYLGGRLLTRQLLTLFGLWLAGRWAEITPSGALVTQLLYAGFGLYLAIIVAPRFTAAKKWRNRMIAPLLIAIACFPLLLLVAGMLRLAPLLSLHSLLLLICLLMFFMGGRFITPLLARAYANRGATLPHRVQPALEGTVMLLLLVAAILDLAGTDSRWTSLPTGAAGLLLCLRLLRWRLPWRGLEQAALVAMGYGYLWLGLGLVVFSLSLAGLLPVTASLHVITIGALGTLSSTVMLKFSHAPGNAPARVHQLVVVLLSVAVLARFLAPMLSAYYRELLTLAATLWSVNFLLVGGTVLLANRSKPPGACSHPRSPA</sequence>
<keyword evidence="1" id="KW-1133">Transmembrane helix</keyword>
<reference evidence="2 3" key="1">
    <citation type="submission" date="2018-07" db="EMBL/GenBank/DDBJ databases">
        <title>Halioglobus sp. genome submission.</title>
        <authorList>
            <person name="Ye M.-Q."/>
            <person name="Du Z.-J."/>
        </authorList>
    </citation>
    <scope>NUCLEOTIDE SEQUENCE [LARGE SCALE GENOMIC DNA]</scope>
    <source>
        <strain evidence="2 3">U0301</strain>
    </source>
</reference>
<proteinExistence type="predicted"/>
<evidence type="ECO:0000256" key="1">
    <source>
        <dbReference type="SAM" id="Phobius"/>
    </source>
</evidence>
<comment type="caution">
    <text evidence="2">The sequence shown here is derived from an EMBL/GenBank/DDBJ whole genome shotgun (WGS) entry which is preliminary data.</text>
</comment>
<dbReference type="RefSeq" id="WP_117956678.1">
    <property type="nucleotide sequence ID" value="NZ_QRAN01000021.1"/>
</dbReference>
<dbReference type="AlphaFoldDB" id="A0A3L7DT15"/>
<feature type="transmembrane region" description="Helical" evidence="1">
    <location>
        <begin position="256"/>
        <end position="283"/>
    </location>
</feature>
<keyword evidence="1" id="KW-0472">Membrane</keyword>
<organism evidence="2 3">
    <name type="scientific">Seongchinamella sediminis</name>
    <dbReference type="NCBI Taxonomy" id="2283635"/>
    <lineage>
        <taxon>Bacteria</taxon>
        <taxon>Pseudomonadati</taxon>
        <taxon>Pseudomonadota</taxon>
        <taxon>Gammaproteobacteria</taxon>
        <taxon>Cellvibrionales</taxon>
        <taxon>Halieaceae</taxon>
        <taxon>Seongchinamella</taxon>
    </lineage>
</organism>
<dbReference type="OrthoDB" id="6372248at2"/>
<gene>
    <name evidence="2" type="ORF">DWB85_16290</name>
</gene>